<protein>
    <submittedName>
        <fullName evidence="1">Uncharacterized protein</fullName>
    </submittedName>
</protein>
<sequence>MYTEADEIHLLKRHGGLAMFTNMQPPKLDDFFTNGYSTETQDSSLTHIYDHHQSGGGIIYFRDGDHQDLKAISGFQIFSANSGSEVDDLVPAHRYCYNYQYQCFISRS</sequence>
<dbReference type="EMBL" id="SDAM02000038">
    <property type="protein sequence ID" value="KAH6835214.1"/>
    <property type="molecule type" value="Genomic_DNA"/>
</dbReference>
<organism evidence="1 2">
    <name type="scientific">Perilla frutescens var. hirtella</name>
    <name type="common">Perilla citriodora</name>
    <name type="synonym">Perilla setoyensis</name>
    <dbReference type="NCBI Taxonomy" id="608512"/>
    <lineage>
        <taxon>Eukaryota</taxon>
        <taxon>Viridiplantae</taxon>
        <taxon>Streptophyta</taxon>
        <taxon>Embryophyta</taxon>
        <taxon>Tracheophyta</taxon>
        <taxon>Spermatophyta</taxon>
        <taxon>Magnoliopsida</taxon>
        <taxon>eudicotyledons</taxon>
        <taxon>Gunneridae</taxon>
        <taxon>Pentapetalae</taxon>
        <taxon>asterids</taxon>
        <taxon>lamiids</taxon>
        <taxon>Lamiales</taxon>
        <taxon>Lamiaceae</taxon>
        <taxon>Nepetoideae</taxon>
        <taxon>Elsholtzieae</taxon>
        <taxon>Perilla</taxon>
    </lineage>
</organism>
<dbReference type="Proteomes" id="UP001190926">
    <property type="component" value="Unassembled WGS sequence"/>
</dbReference>
<dbReference type="AlphaFoldDB" id="A0AAD4JJX6"/>
<comment type="caution">
    <text evidence="1">The sequence shown here is derived from an EMBL/GenBank/DDBJ whole genome shotgun (WGS) entry which is preliminary data.</text>
</comment>
<keyword evidence="2" id="KW-1185">Reference proteome</keyword>
<accession>A0AAD4JJX6</accession>
<reference evidence="1 2" key="1">
    <citation type="journal article" date="2021" name="Nat. Commun.">
        <title>Incipient diploidization of the medicinal plant Perilla within 10,000 years.</title>
        <authorList>
            <person name="Zhang Y."/>
            <person name="Shen Q."/>
            <person name="Leng L."/>
            <person name="Zhang D."/>
            <person name="Chen S."/>
            <person name="Shi Y."/>
            <person name="Ning Z."/>
            <person name="Chen S."/>
        </authorList>
    </citation>
    <scope>NUCLEOTIDE SEQUENCE [LARGE SCALE GENOMIC DNA]</scope>
    <source>
        <strain evidence="2">cv. PC099</strain>
    </source>
</reference>
<name>A0AAD4JJX6_PERFH</name>
<evidence type="ECO:0000313" key="1">
    <source>
        <dbReference type="EMBL" id="KAH6835214.1"/>
    </source>
</evidence>
<gene>
    <name evidence="1" type="ORF">C2S53_013544</name>
</gene>
<proteinExistence type="predicted"/>
<evidence type="ECO:0000313" key="2">
    <source>
        <dbReference type="Proteomes" id="UP001190926"/>
    </source>
</evidence>